<gene>
    <name evidence="8" type="ORF">A3770_12p67240</name>
</gene>
<dbReference type="Pfam" id="PF00370">
    <property type="entry name" value="FGGY_N"/>
    <property type="match status" value="1"/>
</dbReference>
<dbReference type="InterPro" id="IPR018485">
    <property type="entry name" value="FGGY_C"/>
</dbReference>
<dbReference type="PANTHER" id="PTHR43095:SF5">
    <property type="entry name" value="XYLULOSE KINASE"/>
    <property type="match status" value="1"/>
</dbReference>
<dbReference type="OrthoDB" id="1728974at2759"/>
<dbReference type="GO" id="GO:0005524">
    <property type="term" value="F:ATP binding"/>
    <property type="evidence" value="ECO:0007669"/>
    <property type="project" value="UniProtKB-KW"/>
</dbReference>
<dbReference type="Gene3D" id="3.30.420.40">
    <property type="match status" value="2"/>
</dbReference>
<evidence type="ECO:0000313" key="9">
    <source>
        <dbReference type="Proteomes" id="UP000316726"/>
    </source>
</evidence>
<evidence type="ECO:0000256" key="5">
    <source>
        <dbReference type="ARBA" id="ARBA00022840"/>
    </source>
</evidence>
<organism evidence="8 9">
    <name type="scientific">Chloropicon primus</name>
    <dbReference type="NCBI Taxonomy" id="1764295"/>
    <lineage>
        <taxon>Eukaryota</taxon>
        <taxon>Viridiplantae</taxon>
        <taxon>Chlorophyta</taxon>
        <taxon>Chloropicophyceae</taxon>
        <taxon>Chloropicales</taxon>
        <taxon>Chloropicaceae</taxon>
        <taxon>Chloropicon</taxon>
    </lineage>
</organism>
<evidence type="ECO:0000256" key="1">
    <source>
        <dbReference type="ARBA" id="ARBA00009156"/>
    </source>
</evidence>
<evidence type="ECO:0000256" key="3">
    <source>
        <dbReference type="ARBA" id="ARBA00022741"/>
    </source>
</evidence>
<dbReference type="AlphaFoldDB" id="A0A5B8MV97"/>
<dbReference type="EMBL" id="CP031045">
    <property type="protein sequence ID" value="QDZ24206.1"/>
    <property type="molecule type" value="Genomic_DNA"/>
</dbReference>
<dbReference type="InterPro" id="IPR050406">
    <property type="entry name" value="FGGY_Carb_Kinase"/>
</dbReference>
<dbReference type="PANTHER" id="PTHR43095">
    <property type="entry name" value="SUGAR KINASE"/>
    <property type="match status" value="1"/>
</dbReference>
<protein>
    <submittedName>
        <fullName evidence="8">Xylulokinase</fullName>
    </submittedName>
</protein>
<dbReference type="GO" id="GO:0005997">
    <property type="term" value="P:xylulose metabolic process"/>
    <property type="evidence" value="ECO:0007669"/>
    <property type="project" value="InterPro"/>
</dbReference>
<dbReference type="InterPro" id="IPR043129">
    <property type="entry name" value="ATPase_NBD"/>
</dbReference>
<dbReference type="GO" id="GO:0004856">
    <property type="term" value="F:D-xylulokinase activity"/>
    <property type="evidence" value="ECO:0007669"/>
    <property type="project" value="InterPro"/>
</dbReference>
<evidence type="ECO:0000256" key="4">
    <source>
        <dbReference type="ARBA" id="ARBA00022777"/>
    </source>
</evidence>
<evidence type="ECO:0000259" key="7">
    <source>
        <dbReference type="Pfam" id="PF02782"/>
    </source>
</evidence>
<sequence>MLYLGVDIGTQGAKAVVFDLKAKRVVARGAKQYGLLTGRPGLAEQDPKDWISGGRSAIQDAVSGLQDEERERICAIGVSGQQHGLVVLDENKEVVRPAKLWCDTESSREAEELGEALGWKLGPAFTGTKVMWLKRNEPENWQRVRHVLMPKDYFNYWLTGEIATEASDQSGSAFFDPVNKTWDERALEFIGLPAAYLPKLVAPIEKVGTIREAVAEALRLPASVVVSPGGGDNACSALAAGAVADGTMVMSLGTSGTLFGYSSKPVLDKTGMICPFCDATGAYLPLVCTLNCTEVPEDVRAMIDEKVTREELTKLASEVPAGCSGVSYIPYLRGERTPNLPGAAGAIVGLRYGMLKNAGLLYRAAIEGVTFSLLAGVNAMKNFGVSDLKELRVVGGGAANALWCQIIASSFGVPVKLIEESETAALGAALQAGAVHGGEGDIARFVSEHGPPTGGTIQPESKDARLYGEAYERHLAVGGRLFG</sequence>
<reference evidence="8 9" key="1">
    <citation type="submission" date="2018-07" db="EMBL/GenBank/DDBJ databases">
        <title>The complete nuclear genome of the prasinophyte Chloropicon primus (CCMP1205).</title>
        <authorList>
            <person name="Pombert J.-F."/>
            <person name="Otis C."/>
            <person name="Turmel M."/>
            <person name="Lemieux C."/>
        </authorList>
    </citation>
    <scope>NUCLEOTIDE SEQUENCE [LARGE SCALE GENOMIC DNA]</scope>
    <source>
        <strain evidence="8 9">CCMP1205</strain>
    </source>
</reference>
<dbReference type="PIRSF" id="PIRSF000538">
    <property type="entry name" value="GlpK"/>
    <property type="match status" value="1"/>
</dbReference>
<comment type="similarity">
    <text evidence="1">Belongs to the FGGY kinase family.</text>
</comment>
<evidence type="ECO:0000313" key="8">
    <source>
        <dbReference type="EMBL" id="QDZ24206.1"/>
    </source>
</evidence>
<keyword evidence="9" id="KW-1185">Reference proteome</keyword>
<dbReference type="InterPro" id="IPR018484">
    <property type="entry name" value="FGGY_N"/>
</dbReference>
<dbReference type="InterPro" id="IPR000577">
    <property type="entry name" value="Carb_kinase_FGGY"/>
</dbReference>
<dbReference type="STRING" id="1764295.A0A5B8MV97"/>
<feature type="domain" description="Carbohydrate kinase FGGY C-terminal" evidence="7">
    <location>
        <begin position="248"/>
        <end position="433"/>
    </location>
</feature>
<evidence type="ECO:0000259" key="6">
    <source>
        <dbReference type="Pfam" id="PF00370"/>
    </source>
</evidence>
<accession>A0A5B8MV97</accession>
<keyword evidence="3" id="KW-0547">Nucleotide-binding</keyword>
<proteinExistence type="inferred from homology"/>
<keyword evidence="2" id="KW-0808">Transferase</keyword>
<dbReference type="Pfam" id="PF02782">
    <property type="entry name" value="FGGY_C"/>
    <property type="match status" value="1"/>
</dbReference>
<dbReference type="CDD" id="cd07809">
    <property type="entry name" value="ASKHA_NBD_FGGY_BaXK-like"/>
    <property type="match status" value="1"/>
</dbReference>
<name>A0A5B8MV97_9CHLO</name>
<dbReference type="NCBIfam" id="TIGR01312">
    <property type="entry name" value="XylB"/>
    <property type="match status" value="1"/>
</dbReference>
<keyword evidence="5" id="KW-0067">ATP-binding</keyword>
<evidence type="ECO:0000256" key="2">
    <source>
        <dbReference type="ARBA" id="ARBA00022679"/>
    </source>
</evidence>
<dbReference type="Proteomes" id="UP000316726">
    <property type="component" value="Chromosome 12"/>
</dbReference>
<keyword evidence="4 8" id="KW-0418">Kinase</keyword>
<dbReference type="InterPro" id="IPR006000">
    <property type="entry name" value="Xylulokinase"/>
</dbReference>
<dbReference type="SUPFAM" id="SSF53067">
    <property type="entry name" value="Actin-like ATPase domain"/>
    <property type="match status" value="2"/>
</dbReference>
<feature type="domain" description="Carbohydrate kinase FGGY N-terminal" evidence="6">
    <location>
        <begin position="2"/>
        <end position="238"/>
    </location>
</feature>